<gene>
    <name evidence="1" type="ORF">NLI96_g6691</name>
</gene>
<dbReference type="AlphaFoldDB" id="A0AAD5YCR0"/>
<comment type="caution">
    <text evidence="1">The sequence shown here is derived from an EMBL/GenBank/DDBJ whole genome shotgun (WGS) entry which is preliminary data.</text>
</comment>
<evidence type="ECO:0000313" key="2">
    <source>
        <dbReference type="Proteomes" id="UP001212997"/>
    </source>
</evidence>
<evidence type="ECO:0000313" key="1">
    <source>
        <dbReference type="EMBL" id="KAJ3482878.1"/>
    </source>
</evidence>
<dbReference type="EMBL" id="JANAWD010000252">
    <property type="protein sequence ID" value="KAJ3482878.1"/>
    <property type="molecule type" value="Genomic_DNA"/>
</dbReference>
<proteinExistence type="predicted"/>
<organism evidence="1 2">
    <name type="scientific">Meripilus lineatus</name>
    <dbReference type="NCBI Taxonomy" id="2056292"/>
    <lineage>
        <taxon>Eukaryota</taxon>
        <taxon>Fungi</taxon>
        <taxon>Dikarya</taxon>
        <taxon>Basidiomycota</taxon>
        <taxon>Agaricomycotina</taxon>
        <taxon>Agaricomycetes</taxon>
        <taxon>Polyporales</taxon>
        <taxon>Meripilaceae</taxon>
        <taxon>Meripilus</taxon>
    </lineage>
</organism>
<reference evidence="1" key="1">
    <citation type="submission" date="2022-07" db="EMBL/GenBank/DDBJ databases">
        <title>Genome Sequence of Physisporinus lineatus.</title>
        <authorList>
            <person name="Buettner E."/>
        </authorList>
    </citation>
    <scope>NUCLEOTIDE SEQUENCE</scope>
    <source>
        <strain evidence="1">VT162</strain>
    </source>
</reference>
<accession>A0AAD5YCR0</accession>
<dbReference type="Proteomes" id="UP001212997">
    <property type="component" value="Unassembled WGS sequence"/>
</dbReference>
<keyword evidence="2" id="KW-1185">Reference proteome</keyword>
<sequence length="99" mass="11116">MFSFLRTLSRIKVGQPLIVSDSLFGVTRTWVLGSHHQTTYHIPPTQLQLLDNGTSLAGDERTETKPPGEDVRDATKIVKRRGFISFIRAGARKQAHDSR</sequence>
<name>A0AAD5YCR0_9APHY</name>
<protein>
    <submittedName>
        <fullName evidence="1">Uncharacterized protein</fullName>
    </submittedName>
</protein>